<feature type="domain" description="Outer membrane protein SusF N-terminal" evidence="2">
    <location>
        <begin position="20"/>
        <end position="156"/>
    </location>
</feature>
<feature type="signal peptide" evidence="1">
    <location>
        <begin position="1"/>
        <end position="21"/>
    </location>
</feature>
<evidence type="ECO:0000259" key="2">
    <source>
        <dbReference type="Pfam" id="PF17142"/>
    </source>
</evidence>
<dbReference type="InterPro" id="IPR033408">
    <property type="entry name" value="SusF_N"/>
</dbReference>
<feature type="domain" description="SusF first starch specific CBM" evidence="3">
    <location>
        <begin position="162"/>
        <end position="285"/>
    </location>
</feature>
<dbReference type="PROSITE" id="PS51257">
    <property type="entry name" value="PROKAR_LIPOPROTEIN"/>
    <property type="match status" value="1"/>
</dbReference>
<keyword evidence="1" id="KW-0732">Signal</keyword>
<accession>A0AA90VDR1</accession>
<feature type="domain" description="DUF8037" evidence="4">
    <location>
        <begin position="300"/>
        <end position="381"/>
    </location>
</feature>
<comment type="caution">
    <text evidence="5">The sequence shown here is derived from an EMBL/GenBank/DDBJ whole genome shotgun (WGS) entry which is preliminary data.</text>
</comment>
<dbReference type="CDD" id="cd12967">
    <property type="entry name" value="CBM_SusE-F_like_u1"/>
    <property type="match status" value="1"/>
</dbReference>
<evidence type="ECO:0000256" key="1">
    <source>
        <dbReference type="SAM" id="SignalP"/>
    </source>
</evidence>
<dbReference type="InterPro" id="IPR058976">
    <property type="entry name" value="CBM_1st_SusF"/>
</dbReference>
<dbReference type="Pfam" id="PF26120">
    <property type="entry name" value="CBM_1st_SusF"/>
    <property type="match status" value="1"/>
</dbReference>
<dbReference type="Gene3D" id="2.60.40.3620">
    <property type="match status" value="3"/>
</dbReference>
<evidence type="ECO:0000259" key="3">
    <source>
        <dbReference type="Pfam" id="PF26120"/>
    </source>
</evidence>
<evidence type="ECO:0000259" key="4">
    <source>
        <dbReference type="Pfam" id="PF26123"/>
    </source>
</evidence>
<dbReference type="RefSeq" id="WP_153096765.1">
    <property type="nucleotide sequence ID" value="NZ_VZBP01000066.1"/>
</dbReference>
<organism evidence="5 6">
    <name type="scientific">Segatella copri</name>
    <dbReference type="NCBI Taxonomy" id="165179"/>
    <lineage>
        <taxon>Bacteria</taxon>
        <taxon>Pseudomonadati</taxon>
        <taxon>Bacteroidota</taxon>
        <taxon>Bacteroidia</taxon>
        <taxon>Bacteroidales</taxon>
        <taxon>Prevotellaceae</taxon>
        <taxon>Segatella</taxon>
    </lineage>
</organism>
<evidence type="ECO:0000313" key="5">
    <source>
        <dbReference type="EMBL" id="MQO09283.1"/>
    </source>
</evidence>
<evidence type="ECO:0000313" key="6">
    <source>
        <dbReference type="Proteomes" id="UP000405805"/>
    </source>
</evidence>
<dbReference type="Pfam" id="PF17142">
    <property type="entry name" value="SusF_N"/>
    <property type="match status" value="1"/>
</dbReference>
<feature type="chain" id="PRO_5041648333" evidence="1">
    <location>
        <begin position="22"/>
        <end position="484"/>
    </location>
</feature>
<dbReference type="EMBL" id="VZBP01000066">
    <property type="protein sequence ID" value="MQO09283.1"/>
    <property type="molecule type" value="Genomic_DNA"/>
</dbReference>
<name>A0AA90VDR1_9BACT</name>
<sequence>MKKLSLYISIALAGLFMGSCSEDFKDWADPQTNPQEDAITIPGYQASAVSALDLAQVAEDSVNVYTISSATLPEGFELGNSRIELTPEGVENATATEVKTSNDGKATKADLQALIESVYGKAPVARNFDGHVYTTAVKDGQAALIDAGTVKVTATPVAPNISQNYYIIGGTLDWTADAAKTQKFNHSDINVYDDPIFTITIPAKEGDDTWFGIVDDKACEGVAAGDWSSVLGTAKGNGNNALNETEQLDTRAKVGNDASFKVPASAGAKYIKVEINMLEYTYKITPLSFGQYFYEIGGDSNWKSTNALYGGNGDGKYQGFYYLNGEFKFKPQAGTDDWAGDYEFDGEGKIADNGNGKNCPDPGAGFYMIDVDLQAGTYALTQIKSITVVGNHNGWKQNDANCHMTYNAAAGCWELTTTLKDGFKFAMNDDWAISWGGANNDPTAYDNISVNNGKDLNVPAGEGTYKIQLYLSHEGANKVVLTKK</sequence>
<dbReference type="Pfam" id="PF26123">
    <property type="entry name" value="DUF8037"/>
    <property type="match status" value="1"/>
</dbReference>
<protein>
    <submittedName>
        <fullName evidence="5">DUF5115 domain-containing protein</fullName>
    </submittedName>
</protein>
<dbReference type="Proteomes" id="UP000405805">
    <property type="component" value="Unassembled WGS sequence"/>
</dbReference>
<dbReference type="InterPro" id="IPR058350">
    <property type="entry name" value="DUF8037"/>
</dbReference>
<reference evidence="6" key="1">
    <citation type="submission" date="2019-09" db="EMBL/GenBank/DDBJ databases">
        <title>Distinct polysaccharide growth profiles of human intestinal Prevotella copri isolates.</title>
        <authorList>
            <person name="Fehlner-Peach H."/>
            <person name="Magnabosco C."/>
            <person name="Raghavan V."/>
            <person name="Scher J.U."/>
            <person name="Tett A."/>
            <person name="Cox L.M."/>
            <person name="Gottsegen C."/>
            <person name="Watters A."/>
            <person name="Wiltshire- Gordon J.D."/>
            <person name="Segata N."/>
            <person name="Bonneau R."/>
            <person name="Littman D.R."/>
        </authorList>
    </citation>
    <scope>NUCLEOTIDE SEQUENCE [LARGE SCALE GENOMIC DNA]</scope>
    <source>
        <strain evidence="6">iA624</strain>
    </source>
</reference>
<proteinExistence type="predicted"/>
<dbReference type="AlphaFoldDB" id="A0AA90VDR1"/>
<gene>
    <name evidence="5" type="ORF">F7D57_05995</name>
</gene>